<dbReference type="PIRSF" id="PIRSF000813">
    <property type="entry name" value="CCA_bact"/>
    <property type="match status" value="1"/>
</dbReference>
<dbReference type="InterPro" id="IPR032828">
    <property type="entry name" value="PolyA_RNA-bd"/>
</dbReference>
<keyword evidence="5" id="KW-0479">Metal-binding</keyword>
<evidence type="ECO:0000256" key="3">
    <source>
        <dbReference type="ARBA" id="ARBA00022694"/>
    </source>
</evidence>
<dbReference type="AlphaFoldDB" id="A0A1I1J704"/>
<dbReference type="GO" id="GO:0005524">
    <property type="term" value="F:ATP binding"/>
    <property type="evidence" value="ECO:0007669"/>
    <property type="project" value="UniProtKB-KW"/>
</dbReference>
<keyword evidence="9" id="KW-0460">Magnesium</keyword>
<evidence type="ECO:0000256" key="10">
    <source>
        <dbReference type="ARBA" id="ARBA00022884"/>
    </source>
</evidence>
<dbReference type="OrthoDB" id="9805698at2"/>
<organism evidence="14 15">
    <name type="scientific">Pseudoalteromonas denitrificans DSM 6059</name>
    <dbReference type="NCBI Taxonomy" id="1123010"/>
    <lineage>
        <taxon>Bacteria</taxon>
        <taxon>Pseudomonadati</taxon>
        <taxon>Pseudomonadota</taxon>
        <taxon>Gammaproteobacteria</taxon>
        <taxon>Alteromonadales</taxon>
        <taxon>Pseudoalteromonadaceae</taxon>
        <taxon>Pseudoalteromonas</taxon>
    </lineage>
</organism>
<dbReference type="GO" id="GO:0004810">
    <property type="term" value="F:CCA tRNA nucleotidyltransferase activity"/>
    <property type="evidence" value="ECO:0007669"/>
    <property type="project" value="InterPro"/>
</dbReference>
<protein>
    <submittedName>
        <fullName evidence="14">tRNA nucleotidyltransferase (CCA-adding enzyme)</fullName>
    </submittedName>
</protein>
<evidence type="ECO:0000256" key="4">
    <source>
        <dbReference type="ARBA" id="ARBA00022695"/>
    </source>
</evidence>
<dbReference type="GO" id="GO:0046872">
    <property type="term" value="F:metal ion binding"/>
    <property type="evidence" value="ECO:0007669"/>
    <property type="project" value="UniProtKB-KW"/>
</dbReference>
<keyword evidence="2 11" id="KW-0808">Transferase</keyword>
<dbReference type="SUPFAM" id="SSF81301">
    <property type="entry name" value="Nucleotidyltransferase"/>
    <property type="match status" value="1"/>
</dbReference>
<dbReference type="Gene3D" id="3.30.460.10">
    <property type="entry name" value="Beta Polymerase, domain 2"/>
    <property type="match status" value="1"/>
</dbReference>
<dbReference type="STRING" id="1123010.SAMN02745724_01679"/>
<dbReference type="SUPFAM" id="SSF81891">
    <property type="entry name" value="Poly A polymerase C-terminal region-like"/>
    <property type="match status" value="1"/>
</dbReference>
<gene>
    <name evidence="14" type="ORF">SAMN02745724_01679</name>
</gene>
<dbReference type="GO" id="GO:0003723">
    <property type="term" value="F:RNA binding"/>
    <property type="evidence" value="ECO:0007669"/>
    <property type="project" value="UniProtKB-KW"/>
</dbReference>
<keyword evidence="15" id="KW-1185">Reference proteome</keyword>
<evidence type="ECO:0000256" key="6">
    <source>
        <dbReference type="ARBA" id="ARBA00022741"/>
    </source>
</evidence>
<comment type="similarity">
    <text evidence="11">Belongs to the tRNA nucleotidyltransferase/poly(A) polymerase family.</text>
</comment>
<evidence type="ECO:0000256" key="9">
    <source>
        <dbReference type="ARBA" id="ARBA00022842"/>
    </source>
</evidence>
<dbReference type="PANTHER" id="PTHR47545:SF1">
    <property type="entry name" value="MULTIFUNCTIONAL CCA PROTEIN"/>
    <property type="match status" value="1"/>
</dbReference>
<evidence type="ECO:0000256" key="5">
    <source>
        <dbReference type="ARBA" id="ARBA00022723"/>
    </source>
</evidence>
<evidence type="ECO:0000313" key="14">
    <source>
        <dbReference type="EMBL" id="SFC44367.1"/>
    </source>
</evidence>
<evidence type="ECO:0000256" key="7">
    <source>
        <dbReference type="ARBA" id="ARBA00022800"/>
    </source>
</evidence>
<dbReference type="PANTHER" id="PTHR47545">
    <property type="entry name" value="MULTIFUNCTIONAL CCA PROTEIN"/>
    <property type="match status" value="1"/>
</dbReference>
<dbReference type="Gene3D" id="1.10.3090.10">
    <property type="entry name" value="cca-adding enzyme, domain 2"/>
    <property type="match status" value="1"/>
</dbReference>
<dbReference type="Pfam" id="PF01743">
    <property type="entry name" value="PolyA_pol"/>
    <property type="match status" value="1"/>
</dbReference>
<sequence>MKTYLVGGAVRDSLLNRKIIERDYVVIGATIDDMIKKGYTQVGKDFPVFLHPKTKDEHALARTEKKQGQGYTGFICDFNPSITLEEDLIRRDLTVNAIAQDDTGKLIDPHGGLKDLENKQLRHVSSAFSEDPLRVLRVARFAARYHSMGFTIADETLRLMAHMVQSEELSALTPERVWMEFDKTLSDGNLFTFLDVLNSINAFSCVAPSLSTLFRNAKLKLLKQRLNNPNAQNDICFSQLAEFLTPDKIKQLVSELKIPNQYKELLILKSTHQERLLKVERLNANQILELFNQLDVWRRYERFNRLILSMQHNELFTQNKQDILKNCYKLASKISAKQFLEKGIKGPDIGKAIIQERLVQLTNALNK</sequence>
<dbReference type="InterPro" id="IPR012006">
    <property type="entry name" value="CCA_bact"/>
</dbReference>
<proteinExistence type="inferred from homology"/>
<evidence type="ECO:0000256" key="11">
    <source>
        <dbReference type="RuleBase" id="RU003953"/>
    </source>
</evidence>
<evidence type="ECO:0000313" key="15">
    <source>
        <dbReference type="Proteomes" id="UP000198862"/>
    </source>
</evidence>
<feature type="domain" description="tRNA nucleotidyltransferase/poly(A) polymerase RNA and SrmB- binding" evidence="13">
    <location>
        <begin position="149"/>
        <end position="210"/>
    </location>
</feature>
<keyword evidence="3" id="KW-0819">tRNA processing</keyword>
<evidence type="ECO:0000256" key="8">
    <source>
        <dbReference type="ARBA" id="ARBA00022840"/>
    </source>
</evidence>
<keyword evidence="7" id="KW-0692">RNA repair</keyword>
<evidence type="ECO:0000256" key="2">
    <source>
        <dbReference type="ARBA" id="ARBA00022679"/>
    </source>
</evidence>
<dbReference type="Proteomes" id="UP000198862">
    <property type="component" value="Unassembled WGS sequence"/>
</dbReference>
<dbReference type="EMBL" id="FOLO01000009">
    <property type="protein sequence ID" value="SFC44367.1"/>
    <property type="molecule type" value="Genomic_DNA"/>
</dbReference>
<keyword evidence="4" id="KW-0548">Nucleotidyltransferase</keyword>
<dbReference type="InterPro" id="IPR050124">
    <property type="entry name" value="tRNA_CCA-adding_enzyme"/>
</dbReference>
<dbReference type="InterPro" id="IPR002646">
    <property type="entry name" value="PolA_pol_head_dom"/>
</dbReference>
<evidence type="ECO:0000259" key="12">
    <source>
        <dbReference type="Pfam" id="PF01743"/>
    </source>
</evidence>
<dbReference type="Pfam" id="PF12627">
    <property type="entry name" value="PolyA_pol_RNAbd"/>
    <property type="match status" value="1"/>
</dbReference>
<name>A0A1I1J704_9GAMM</name>
<dbReference type="GO" id="GO:0001680">
    <property type="term" value="P:tRNA 3'-terminal CCA addition"/>
    <property type="evidence" value="ECO:0007669"/>
    <property type="project" value="InterPro"/>
</dbReference>
<reference evidence="14 15" key="1">
    <citation type="submission" date="2016-10" db="EMBL/GenBank/DDBJ databases">
        <authorList>
            <person name="de Groot N.N."/>
        </authorList>
    </citation>
    <scope>NUCLEOTIDE SEQUENCE [LARGE SCALE GENOMIC DNA]</scope>
    <source>
        <strain evidence="14 15">DSM 6059</strain>
    </source>
</reference>
<evidence type="ECO:0000256" key="1">
    <source>
        <dbReference type="ARBA" id="ARBA00001946"/>
    </source>
</evidence>
<feature type="domain" description="Poly A polymerase head" evidence="12">
    <location>
        <begin position="3"/>
        <end position="122"/>
    </location>
</feature>
<keyword evidence="8" id="KW-0067">ATP-binding</keyword>
<dbReference type="GO" id="GO:0042245">
    <property type="term" value="P:RNA repair"/>
    <property type="evidence" value="ECO:0007669"/>
    <property type="project" value="UniProtKB-KW"/>
</dbReference>
<keyword evidence="6" id="KW-0547">Nucleotide-binding</keyword>
<accession>A0A1I1J704</accession>
<evidence type="ECO:0000259" key="13">
    <source>
        <dbReference type="Pfam" id="PF12627"/>
    </source>
</evidence>
<comment type="cofactor">
    <cofactor evidence="1">
        <name>Mg(2+)</name>
        <dbReference type="ChEBI" id="CHEBI:18420"/>
    </cofactor>
</comment>
<dbReference type="RefSeq" id="WP_091982684.1">
    <property type="nucleotide sequence ID" value="NZ_FOLO01000009.1"/>
</dbReference>
<dbReference type="InterPro" id="IPR043519">
    <property type="entry name" value="NT_sf"/>
</dbReference>
<keyword evidence="10 11" id="KW-0694">RNA-binding</keyword>